<proteinExistence type="inferred from homology"/>
<dbReference type="RefSeq" id="WP_254159523.1">
    <property type="nucleotide sequence ID" value="NZ_CP100355.1"/>
</dbReference>
<dbReference type="PANTHER" id="PTHR43000">
    <property type="entry name" value="DTDP-D-GLUCOSE 4,6-DEHYDRATASE-RELATED"/>
    <property type="match status" value="1"/>
</dbReference>
<accession>A0A9E7NAP7</accession>
<dbReference type="EMBL" id="CP100355">
    <property type="protein sequence ID" value="UTF54812.1"/>
    <property type="molecule type" value="Genomic_DNA"/>
</dbReference>
<comment type="similarity">
    <text evidence="1">Belongs to the NAD(P)-dependent epimerase/dehydratase family.</text>
</comment>
<dbReference type="InterPro" id="IPR001509">
    <property type="entry name" value="Epimerase_deHydtase"/>
</dbReference>
<reference evidence="3" key="1">
    <citation type="submission" date="2022-06" db="EMBL/GenBank/DDBJ databases">
        <title>Diverse halophilic archaea isolated from saline environments.</title>
        <authorList>
            <person name="Cui H.-L."/>
        </authorList>
    </citation>
    <scope>NUCLEOTIDE SEQUENCE</scope>
    <source>
        <strain evidence="3">WLHS1</strain>
    </source>
</reference>
<dbReference type="InterPro" id="IPR036291">
    <property type="entry name" value="NAD(P)-bd_dom_sf"/>
</dbReference>
<dbReference type="KEGG" id="sawl:NGM29_05980"/>
<protein>
    <submittedName>
        <fullName evidence="3">NAD(P)-dependent oxidoreductase</fullName>
    </submittedName>
</protein>
<organism evidence="3 4">
    <name type="scientific">Natronosalvus rutilus</name>
    <dbReference type="NCBI Taxonomy" id="2953753"/>
    <lineage>
        <taxon>Archaea</taxon>
        <taxon>Methanobacteriati</taxon>
        <taxon>Methanobacteriota</taxon>
        <taxon>Stenosarchaea group</taxon>
        <taxon>Halobacteria</taxon>
        <taxon>Halobacteriales</taxon>
        <taxon>Natrialbaceae</taxon>
        <taxon>Natronosalvus</taxon>
    </lineage>
</organism>
<dbReference type="Gene3D" id="3.40.50.720">
    <property type="entry name" value="NAD(P)-binding Rossmann-like Domain"/>
    <property type="match status" value="1"/>
</dbReference>
<dbReference type="Proteomes" id="UP001056855">
    <property type="component" value="Chromosome"/>
</dbReference>
<sequence>MSILVTGGYGNLGSNITLRLAEAGYEVLAHGVNPDEPDYLAAQPAEVRDRITRETADLRERDELAALFERREITGVIHSAALLPYVSRELQANVEINATGTLALLELAATHGIDRFVYVSSGSVYPNRGPDGQPYHESEPTAPSIERPYSITKYIGELYCEYFRATERLETVSVRVSRLWGPPGAATGDWAYPMDRLVNAGLEGRAVVHEYGGDHPNDYTHHRDAADGIVRAYEAPTSRLKQSVYNISGGRHVTVSEIADICRSEFPEVEFEFGAGYWYELRQSIRPPFDISAARRDLGYNPASFERRLRDYIEYRRALPEKNK</sequence>
<dbReference type="GeneID" id="73289576"/>
<dbReference type="SUPFAM" id="SSF51735">
    <property type="entry name" value="NAD(P)-binding Rossmann-fold domains"/>
    <property type="match status" value="1"/>
</dbReference>
<keyword evidence="4" id="KW-1185">Reference proteome</keyword>
<dbReference type="AlphaFoldDB" id="A0A9E7NAP7"/>
<evidence type="ECO:0000313" key="4">
    <source>
        <dbReference type="Proteomes" id="UP001056855"/>
    </source>
</evidence>
<feature type="domain" description="NAD-dependent epimerase/dehydratase" evidence="2">
    <location>
        <begin position="3"/>
        <end position="247"/>
    </location>
</feature>
<evidence type="ECO:0000313" key="3">
    <source>
        <dbReference type="EMBL" id="UTF54812.1"/>
    </source>
</evidence>
<name>A0A9E7NAP7_9EURY</name>
<evidence type="ECO:0000259" key="2">
    <source>
        <dbReference type="Pfam" id="PF01370"/>
    </source>
</evidence>
<dbReference type="Pfam" id="PF01370">
    <property type="entry name" value="Epimerase"/>
    <property type="match status" value="1"/>
</dbReference>
<evidence type="ECO:0000256" key="1">
    <source>
        <dbReference type="ARBA" id="ARBA00007637"/>
    </source>
</evidence>
<gene>
    <name evidence="3" type="ORF">NGM29_05980</name>
</gene>